<dbReference type="Proteomes" id="UP001162992">
    <property type="component" value="Chromosome 12"/>
</dbReference>
<protein>
    <submittedName>
        <fullName evidence="1">Uncharacterized protein</fullName>
    </submittedName>
</protein>
<keyword evidence="2" id="KW-1185">Reference proteome</keyword>
<organism evidence="1 2">
    <name type="scientific">Diphasiastrum complanatum</name>
    <name type="common">Issler's clubmoss</name>
    <name type="synonym">Lycopodium complanatum</name>
    <dbReference type="NCBI Taxonomy" id="34168"/>
    <lineage>
        <taxon>Eukaryota</taxon>
        <taxon>Viridiplantae</taxon>
        <taxon>Streptophyta</taxon>
        <taxon>Embryophyta</taxon>
        <taxon>Tracheophyta</taxon>
        <taxon>Lycopodiopsida</taxon>
        <taxon>Lycopodiales</taxon>
        <taxon>Lycopodiaceae</taxon>
        <taxon>Lycopodioideae</taxon>
        <taxon>Diphasiastrum</taxon>
    </lineage>
</organism>
<evidence type="ECO:0000313" key="2">
    <source>
        <dbReference type="Proteomes" id="UP001162992"/>
    </source>
</evidence>
<reference evidence="2" key="1">
    <citation type="journal article" date="2024" name="Proc. Natl. Acad. Sci. U.S.A.">
        <title>Extraordinary preservation of gene collinearity over three hundred million years revealed in homosporous lycophytes.</title>
        <authorList>
            <person name="Li C."/>
            <person name="Wickell D."/>
            <person name="Kuo L.Y."/>
            <person name="Chen X."/>
            <person name="Nie B."/>
            <person name="Liao X."/>
            <person name="Peng D."/>
            <person name="Ji J."/>
            <person name="Jenkins J."/>
            <person name="Williams M."/>
            <person name="Shu S."/>
            <person name="Plott C."/>
            <person name="Barry K."/>
            <person name="Rajasekar S."/>
            <person name="Grimwood J."/>
            <person name="Han X."/>
            <person name="Sun S."/>
            <person name="Hou Z."/>
            <person name="He W."/>
            <person name="Dai G."/>
            <person name="Sun C."/>
            <person name="Schmutz J."/>
            <person name="Leebens-Mack J.H."/>
            <person name="Li F.W."/>
            <person name="Wang L."/>
        </authorList>
    </citation>
    <scope>NUCLEOTIDE SEQUENCE [LARGE SCALE GENOMIC DNA]</scope>
    <source>
        <strain evidence="2">cv. PW_Plant_1</strain>
    </source>
</reference>
<evidence type="ECO:0000313" key="1">
    <source>
        <dbReference type="EMBL" id="KAJ7535432.1"/>
    </source>
</evidence>
<comment type="caution">
    <text evidence="1">The sequence shown here is derived from an EMBL/GenBank/DDBJ whole genome shotgun (WGS) entry which is preliminary data.</text>
</comment>
<gene>
    <name evidence="1" type="ORF">O6H91_12G033400</name>
</gene>
<accession>A0ACC2C0H3</accession>
<name>A0ACC2C0H3_DIPCM</name>
<dbReference type="EMBL" id="CM055103">
    <property type="protein sequence ID" value="KAJ7535432.1"/>
    <property type="molecule type" value="Genomic_DNA"/>
</dbReference>
<proteinExistence type="predicted"/>
<sequence length="418" mass="46355">MLEVEFLLFQIRSGCLLLLLLPLVMLLLQHPWCCPLLATRRLGWLLPLPVFARRFSTAVASQWPGLPAWRASPLNHNRYWGLQGPAPLPIDSSLPSGTPPIGSLEGPHATKPEARCLAEWGALVLETADPSSKAVLTHQAFQLWCQGKMPIGFGKAPDMPARPVKPELVHPRKIPHPKASALPPNAHMLHNLAHIELNAIDLAWDTVVRFSYASSQLGTQFFADFAHVADDESRHLCWCLQRLSELGFRYGDMPAHNLLWRDCHKTSEHVDARLAIIPMVQEARGLDAGPRLVERLIGLDDNRSAGIVQCISEEEVAHVAVGVSWFYRVCSQQGIEPSLRFKDLMISNGVTLKGPFNYAARTMAGIPRDWYDASVQDGYSMSIVGSLPSTNEMVHAIPSQVHERLAQIIVAESKNNET</sequence>